<evidence type="ECO:0000256" key="1">
    <source>
        <dbReference type="SAM" id="MobiDB-lite"/>
    </source>
</evidence>
<dbReference type="InterPro" id="IPR036397">
    <property type="entry name" value="RNaseH_sf"/>
</dbReference>
<dbReference type="Pfam" id="PF00665">
    <property type="entry name" value="rve"/>
    <property type="match status" value="1"/>
</dbReference>
<dbReference type="Pfam" id="PF13401">
    <property type="entry name" value="AAA_22"/>
    <property type="match status" value="1"/>
</dbReference>
<dbReference type="EMBL" id="CP002770">
    <property type="protein sequence ID" value="AEG16467.1"/>
    <property type="molecule type" value="Genomic_DNA"/>
</dbReference>
<dbReference type="SUPFAM" id="SSF46689">
    <property type="entry name" value="Homeodomain-like"/>
    <property type="match status" value="1"/>
</dbReference>
<keyword evidence="4" id="KW-1185">Reference proteome</keyword>
<dbReference type="PANTHER" id="PTHR35894">
    <property type="entry name" value="GENERAL SECRETION PATHWAY PROTEIN A-RELATED"/>
    <property type="match status" value="1"/>
</dbReference>
<gene>
    <name evidence="3" type="ordered locus">Desku_2966</name>
</gene>
<reference evidence="4" key="1">
    <citation type="submission" date="2011-05" db="EMBL/GenBank/DDBJ databases">
        <title>Complete sequence of Desulfotomaculum kuznetsovii DSM 6115.</title>
        <authorList>
            <person name="Lucas S."/>
            <person name="Han J."/>
            <person name="Lapidus A."/>
            <person name="Cheng J.-F."/>
            <person name="Goodwin L."/>
            <person name="Pitluck S."/>
            <person name="Peters L."/>
            <person name="Mikhailova N."/>
            <person name="Lu M."/>
            <person name="Saunders E."/>
            <person name="Han C."/>
            <person name="Tapia R."/>
            <person name="Land M."/>
            <person name="Hauser L."/>
            <person name="Kyrpides N."/>
            <person name="Ivanova N."/>
            <person name="Pagani I."/>
            <person name="Nazina T."/>
            <person name="Ivanova A."/>
            <person name="Parshina S."/>
            <person name="Kuever J."/>
            <person name="Muyzer G."/>
            <person name="Plugge C."/>
            <person name="Stams A."/>
            <person name="Woyke T."/>
        </authorList>
    </citation>
    <scope>NUCLEOTIDE SEQUENCE [LARGE SCALE GENOMIC DNA]</scope>
    <source>
        <strain evidence="4">DSM 6115 / VKM B-1805 / 17</strain>
    </source>
</reference>
<dbReference type="GO" id="GO:0016887">
    <property type="term" value="F:ATP hydrolysis activity"/>
    <property type="evidence" value="ECO:0007669"/>
    <property type="project" value="InterPro"/>
</dbReference>
<dbReference type="InterPro" id="IPR012337">
    <property type="entry name" value="RNaseH-like_sf"/>
</dbReference>
<dbReference type="SMART" id="SM00382">
    <property type="entry name" value="AAA"/>
    <property type="match status" value="1"/>
</dbReference>
<dbReference type="Gene3D" id="3.40.50.300">
    <property type="entry name" value="P-loop containing nucleotide triphosphate hydrolases"/>
    <property type="match status" value="1"/>
</dbReference>
<dbReference type="InterPro" id="IPR001584">
    <property type="entry name" value="Integrase_cat-core"/>
</dbReference>
<sequence>MLTDQERETIALKKFSLIAPVLNGQVQNQTEYFKNLAARPIEMPHYGPRRYSIKSFMWWLYLYRRHGLEGLKPGYRSDRGKSRRITEEMARKIREKKAANPRLFGTLLYEELVKDGVFTPDRLSLSTFYRFLAQNPDLAADSRPDAEEKEVKRFSHQWVNELWQTDIIYGPRLKAGRAKKQTYLIAFIDDASRLVTAAQFCWEQNFTAVRTVLKEAILKRGIPKMIYTDNGKVYRCGQLAMICAGLGCTLLHTEPFAPQAKGKVERFFRTVRMRFLSRLEPDRIKSLEELNLAFWQWLETDYQRKTHSALGMSPLDYFMSQAHAVKMVSNPVFLDESFLLRVTRKINHDATFPLDNILYETDQQFAGTRLEVRYEPEWLGNPARPVLLYKDGLKVGEARQVDFYANAQLKRRGRGRPALKNTATGPEDKPLTPSISEIPVPAVSFAELLKSEEAGEKWFYGLKFNPFSKEVPFDQLYLSQNLMELTSRLKYLQQVRGMGLVAGEPGCGKTTALRKYVEELNPAHFKPCYFTLSTVTVLEFYKGLALTLGEQPKHKKVSLFHQIQDTITNLYYDRHITPVIVLDEIHLADGRVLEELRLLLNFKMDSQNPFILILSGQTLIRNKLALNANSPLRQRLTVKYVMQGLKPGEIQEYCASRLKNAGLHEEIFTPQALETIYAITKGLPRLVNNLVTSCLICAYGRKQKQIDEDVVYQASQELEV</sequence>
<dbReference type="Gene3D" id="3.30.420.10">
    <property type="entry name" value="Ribonuclease H-like superfamily/Ribonuclease H"/>
    <property type="match status" value="1"/>
</dbReference>
<dbReference type="Proteomes" id="UP000009229">
    <property type="component" value="Chromosome"/>
</dbReference>
<dbReference type="InterPro" id="IPR049945">
    <property type="entry name" value="AAA_22"/>
</dbReference>
<feature type="region of interest" description="Disordered" evidence="1">
    <location>
        <begin position="414"/>
        <end position="434"/>
    </location>
</feature>
<name>A0AAU8PQ26_DESK7</name>
<dbReference type="Pfam" id="PF09299">
    <property type="entry name" value="Mu-transpos_C"/>
    <property type="match status" value="1"/>
</dbReference>
<organism evidence="3 4">
    <name type="scientific">Desulfofundulus kuznetsovii (strain DSM 6115 / VKM B-1805 / 17)</name>
    <name type="common">Desulfotomaculum kuznetsovii</name>
    <dbReference type="NCBI Taxonomy" id="760568"/>
    <lineage>
        <taxon>Bacteria</taxon>
        <taxon>Bacillati</taxon>
        <taxon>Bacillota</taxon>
        <taxon>Clostridia</taxon>
        <taxon>Eubacteriales</taxon>
        <taxon>Peptococcaceae</taxon>
        <taxon>Desulfofundulus</taxon>
    </lineage>
</organism>
<dbReference type="GO" id="GO:0015074">
    <property type="term" value="P:DNA integration"/>
    <property type="evidence" value="ECO:0007669"/>
    <property type="project" value="InterPro"/>
</dbReference>
<dbReference type="InterPro" id="IPR027417">
    <property type="entry name" value="P-loop_NTPase"/>
</dbReference>
<dbReference type="InterPro" id="IPR015378">
    <property type="entry name" value="Transposase-like_Mu_C"/>
</dbReference>
<feature type="domain" description="Integrase catalytic" evidence="2">
    <location>
        <begin position="140"/>
        <end position="322"/>
    </location>
</feature>
<dbReference type="PROSITE" id="PS50994">
    <property type="entry name" value="INTEGRASE"/>
    <property type="match status" value="1"/>
</dbReference>
<dbReference type="InterPro" id="IPR003593">
    <property type="entry name" value="AAA+_ATPase"/>
</dbReference>
<dbReference type="KEGG" id="dku:Desku_2966"/>
<dbReference type="SUPFAM" id="SSF53098">
    <property type="entry name" value="Ribonuclease H-like"/>
    <property type="match status" value="1"/>
</dbReference>
<dbReference type="SUPFAM" id="SSF52540">
    <property type="entry name" value="P-loop containing nucleoside triphosphate hydrolases"/>
    <property type="match status" value="1"/>
</dbReference>
<dbReference type="AlphaFoldDB" id="A0AAU8PQ26"/>
<dbReference type="PANTHER" id="PTHR35894:SF1">
    <property type="entry name" value="PHOSPHORIBULOKINASE _ URIDINE KINASE FAMILY"/>
    <property type="match status" value="1"/>
</dbReference>
<proteinExistence type="predicted"/>
<accession>A0AAU8PQ26</accession>
<dbReference type="InterPro" id="IPR052026">
    <property type="entry name" value="ExeA_AAA_ATPase_DNA-bind"/>
</dbReference>
<evidence type="ECO:0000259" key="2">
    <source>
        <dbReference type="PROSITE" id="PS50994"/>
    </source>
</evidence>
<protein>
    <submittedName>
        <fullName evidence="3">Integrase catalytic region</fullName>
    </submittedName>
</protein>
<evidence type="ECO:0000313" key="3">
    <source>
        <dbReference type="EMBL" id="AEG16467.1"/>
    </source>
</evidence>
<dbReference type="InterPro" id="IPR009057">
    <property type="entry name" value="Homeodomain-like_sf"/>
</dbReference>
<dbReference type="GO" id="GO:0003676">
    <property type="term" value="F:nucleic acid binding"/>
    <property type="evidence" value="ECO:0007669"/>
    <property type="project" value="InterPro"/>
</dbReference>
<evidence type="ECO:0000313" key="4">
    <source>
        <dbReference type="Proteomes" id="UP000009229"/>
    </source>
</evidence>